<dbReference type="PANTHER" id="PTHR43300">
    <property type="entry name" value="ACETYLTRANSFERASE"/>
    <property type="match status" value="1"/>
</dbReference>
<comment type="caution">
    <text evidence="1">The sequence shown here is derived from an EMBL/GenBank/DDBJ whole genome shotgun (WGS) entry which is preliminary data.</text>
</comment>
<protein>
    <submittedName>
        <fullName evidence="1">DapH/DapD/GlmU-related protein</fullName>
    </submittedName>
</protein>
<dbReference type="EMBL" id="JAZHFS010000028">
    <property type="protein sequence ID" value="MEF2114723.1"/>
    <property type="molecule type" value="Genomic_DNA"/>
</dbReference>
<reference evidence="1 2" key="1">
    <citation type="submission" date="2023-11" db="EMBL/GenBank/DDBJ databases">
        <title>Draft genome sequence of a psychrophilic Clostridium strain from permafrost water brine.</title>
        <authorList>
            <person name="Shcherbakova V.A."/>
            <person name="Trubitsyn V.E."/>
            <person name="Zakharyuk A.G."/>
        </authorList>
    </citation>
    <scope>NUCLEOTIDE SEQUENCE [LARGE SCALE GENOMIC DNA]</scope>
    <source>
        <strain evidence="1 2">14F</strain>
    </source>
</reference>
<keyword evidence="2" id="KW-1185">Reference proteome</keyword>
<dbReference type="Pfam" id="PF00132">
    <property type="entry name" value="Hexapep"/>
    <property type="match status" value="1"/>
</dbReference>
<dbReference type="Pfam" id="PF14602">
    <property type="entry name" value="Hexapep_2"/>
    <property type="match status" value="2"/>
</dbReference>
<proteinExistence type="predicted"/>
<dbReference type="Proteomes" id="UP001498469">
    <property type="component" value="Unassembled WGS sequence"/>
</dbReference>
<dbReference type="InterPro" id="IPR050179">
    <property type="entry name" value="Trans_hexapeptide_repeat"/>
</dbReference>
<evidence type="ECO:0000313" key="1">
    <source>
        <dbReference type="EMBL" id="MEF2114723.1"/>
    </source>
</evidence>
<dbReference type="RefSeq" id="WP_216254048.1">
    <property type="nucleotide sequence ID" value="NZ_JAZHFS010000028.1"/>
</dbReference>
<gene>
    <name evidence="1" type="ORF">SJI18_20765</name>
</gene>
<dbReference type="InterPro" id="IPR001451">
    <property type="entry name" value="Hexapep"/>
</dbReference>
<evidence type="ECO:0000313" key="2">
    <source>
        <dbReference type="Proteomes" id="UP001498469"/>
    </source>
</evidence>
<dbReference type="CDD" id="cd03358">
    <property type="entry name" value="LbH_WxcM_N_like"/>
    <property type="match status" value="1"/>
</dbReference>
<name>A0ABU7UTV5_9CLOT</name>
<organism evidence="1 2">
    <name type="scientific">Clostridium frigoriphilum</name>
    <dbReference type="NCBI Taxonomy" id="443253"/>
    <lineage>
        <taxon>Bacteria</taxon>
        <taxon>Bacillati</taxon>
        <taxon>Bacillota</taxon>
        <taxon>Clostridia</taxon>
        <taxon>Eubacteriales</taxon>
        <taxon>Clostridiaceae</taxon>
        <taxon>Clostridium</taxon>
    </lineage>
</organism>
<sequence>MNNCMISDSAMIKENVIIGDNVIVEDNCYIDYGVILRDNVHIKKGSYIGARCILGEYLMDFYSDRINKVHPLIIGENALIRSDTIIYGETIIGSNFQTGHRVTIRERSMIGNNVRIGTLCDVQEDCSIGNYVSLHSNVFVGEKSVIKDYVWIFPHVILTNDPTPPSKTLIGVTVEAYAAIAAGGIILPGVNIGEDSLVGAGSVVSKNVEKETLVVGNPAKKKSQIQEIENKQTGQQVYPWKYTFSRGMPWEELGYNQWLKSESSK</sequence>
<dbReference type="PANTHER" id="PTHR43300:SF4">
    <property type="entry name" value="ACYL-[ACYL-CARRIER-PROTEIN]--UDP-N-ACETYLGLUCOSAMINE O-ACYLTRANSFERASE"/>
    <property type="match status" value="1"/>
</dbReference>
<accession>A0ABU7UTV5</accession>